<evidence type="ECO:0000313" key="1">
    <source>
        <dbReference type="EMBL" id="RAQ96760.1"/>
    </source>
</evidence>
<accession>A0A328VLS4</accession>
<sequence length="84" mass="9980">MATSEEQLKALIKDLYELSRYLHSRGERSLKLARQFEEHAQSDPGNREFDLTQARMLDYQHHIWHEIGNLVDRLLRQYDRPGAS</sequence>
<dbReference type="OrthoDB" id="163589at2"/>
<comment type="caution">
    <text evidence="1">The sequence shown here is derived from an EMBL/GenBank/DDBJ whole genome shotgun (WGS) entry which is preliminary data.</text>
</comment>
<dbReference type="RefSeq" id="WP_112430600.1">
    <property type="nucleotide sequence ID" value="NZ_MCIF01000002.1"/>
</dbReference>
<protein>
    <submittedName>
        <fullName evidence="1">Uncharacterized protein</fullName>
    </submittedName>
</protein>
<evidence type="ECO:0000313" key="2">
    <source>
        <dbReference type="Proteomes" id="UP000248706"/>
    </source>
</evidence>
<gene>
    <name evidence="1" type="ORF">A4R35_14550</name>
</gene>
<organism evidence="1 2">
    <name type="scientific">Thermogemmatispora tikiterensis</name>
    <dbReference type="NCBI Taxonomy" id="1825093"/>
    <lineage>
        <taxon>Bacteria</taxon>
        <taxon>Bacillati</taxon>
        <taxon>Chloroflexota</taxon>
        <taxon>Ktedonobacteria</taxon>
        <taxon>Thermogemmatisporales</taxon>
        <taxon>Thermogemmatisporaceae</taxon>
        <taxon>Thermogemmatispora</taxon>
    </lineage>
</organism>
<keyword evidence="2" id="KW-1185">Reference proteome</keyword>
<name>A0A328VLS4_9CHLR</name>
<proteinExistence type="predicted"/>
<dbReference type="EMBL" id="MCIF01000002">
    <property type="protein sequence ID" value="RAQ96760.1"/>
    <property type="molecule type" value="Genomic_DNA"/>
</dbReference>
<dbReference type="AlphaFoldDB" id="A0A328VLS4"/>
<reference evidence="1 2" key="1">
    <citation type="submission" date="2016-08" db="EMBL/GenBank/DDBJ databases">
        <title>Analysis of Carbohydrate Active Enzymes in Thermogemmatispora T81 Reveals Carbohydrate Degradation Ability.</title>
        <authorList>
            <person name="Tomazini A."/>
            <person name="Lal S."/>
            <person name="Stott M."/>
            <person name="Henrissat B."/>
            <person name="Polikarpov I."/>
            <person name="Sparling R."/>
            <person name="Levin D.B."/>
        </authorList>
    </citation>
    <scope>NUCLEOTIDE SEQUENCE [LARGE SCALE GENOMIC DNA]</scope>
    <source>
        <strain evidence="1 2">T81</strain>
    </source>
</reference>
<dbReference type="Proteomes" id="UP000248706">
    <property type="component" value="Unassembled WGS sequence"/>
</dbReference>